<evidence type="ECO:0000256" key="10">
    <source>
        <dbReference type="ARBA" id="ARBA00022840"/>
    </source>
</evidence>
<evidence type="ECO:0000256" key="5">
    <source>
        <dbReference type="ARBA" id="ARBA00022723"/>
    </source>
</evidence>
<dbReference type="GO" id="GO:0015074">
    <property type="term" value="P:DNA integration"/>
    <property type="evidence" value="ECO:0007669"/>
    <property type="project" value="UniProtKB-KW"/>
</dbReference>
<dbReference type="PANTHER" id="PTHR42648">
    <property type="entry name" value="TRANSPOSASE, PUTATIVE-RELATED"/>
    <property type="match status" value="1"/>
</dbReference>
<dbReference type="InterPro" id="IPR054722">
    <property type="entry name" value="PolX-like_BBD"/>
</dbReference>
<sequence length="848" mass="96259">MVNHAFSSVNGRTNTWIIDSGATCHMCNDMSQFVKLHNLEKPEDVTLGDGHVVKATGRRVVKTKIESPNGQKGKSCVLQDVLYVPSLSYNLVSVSKATKSGKTVKFNEDGCRILDESQKLIATAKRVGNLYYLNCTNSHQANPTVGYSSIGSKEVTWHKRFGHLGVQNLQKLAKENLVDGYDYDKSKDIDFCESCAEGKHHRSKFPVNESQRAKMPLDLVHSDVCGKMSAKSLSGTEYFLTLIDDHTHYVWVYVLKHKDEVFGKFLEWKALVEKSSGRKVKVFRTDNEGEYTSTEFENYLKKEGVTHQLTVPKTPKQNGVAERMNRTLVESVRSMLADAKLPHKFWAETLPTAVYLRNRSPSVAVKGKTPFEAWTSQKPNVKHLREFGCEAYAHVPKDERKKLDSKARKCILLGYGTETKGYRLYDPNRARVFHSRDVQFNESSQEPEVVKVQEPKQNTLVELEFEEPIDVEEPVVNEEPEPQVTRRSERDRRPPAYYGEWATAANHDKNEPRTVKEALSSPQKAKWVKAMEKEMESLKTNEVWNLVELPENRKAVGSKWVFRIKTDADGTVETHKARLVAQGFSQTFGDDYDETFSPVARFESVRTVIALAAQHGLKLHQMDVTTAFLNGDLKEEVYMKQPEGFIEKGKEHLVCRLRRSIYGLKKSPRCWNSVLDRKLKNMGFVQTTGDPCIYVKEEGGEIFIIAVYVDDILLAGKNDQKINEVKQALAEQFQMKDMGQLHYFLGVKVIQKPDSKEIWIGQEAYTKSVLERFGMESSKPASTPVNPGTKLKKEADDSQRVDQVNYQCAVGHLLYLSTKTRPDIAYAVSDVARFSADPTEEHWIAICC</sequence>
<dbReference type="InterPro" id="IPR001584">
    <property type="entry name" value="Integrase_cat-core"/>
</dbReference>
<keyword evidence="14" id="KW-0808">Transferase</keyword>
<keyword evidence="2" id="KW-1188">Viral release from host cell</keyword>
<accession>A0A6S7IKL3</accession>
<dbReference type="InterPro" id="IPR036397">
    <property type="entry name" value="RNaseH_sf"/>
</dbReference>
<evidence type="ECO:0000256" key="8">
    <source>
        <dbReference type="ARBA" id="ARBA00022759"/>
    </source>
</evidence>
<dbReference type="Pfam" id="PF00665">
    <property type="entry name" value="rve"/>
    <property type="match status" value="1"/>
</dbReference>
<keyword evidence="20" id="KW-1185">Reference proteome</keyword>
<evidence type="ECO:0000256" key="12">
    <source>
        <dbReference type="ARBA" id="ARBA00022908"/>
    </source>
</evidence>
<dbReference type="Gene3D" id="3.30.420.10">
    <property type="entry name" value="Ribonuclease H-like superfamily/Ribonuclease H"/>
    <property type="match status" value="1"/>
</dbReference>
<dbReference type="GO" id="GO:0004190">
    <property type="term" value="F:aspartic-type endopeptidase activity"/>
    <property type="evidence" value="ECO:0007669"/>
    <property type="project" value="UniProtKB-KW"/>
</dbReference>
<keyword evidence="15" id="KW-0917">Virion maturation</keyword>
<evidence type="ECO:0000256" key="1">
    <source>
        <dbReference type="ARBA" id="ARBA00002180"/>
    </source>
</evidence>
<dbReference type="SUPFAM" id="SSF56672">
    <property type="entry name" value="DNA/RNA polymerases"/>
    <property type="match status" value="1"/>
</dbReference>
<organism evidence="19 20">
    <name type="scientific">Paramuricea clavata</name>
    <name type="common">Red gorgonian</name>
    <name type="synonym">Violescent sea-whip</name>
    <dbReference type="NCBI Taxonomy" id="317549"/>
    <lineage>
        <taxon>Eukaryota</taxon>
        <taxon>Metazoa</taxon>
        <taxon>Cnidaria</taxon>
        <taxon>Anthozoa</taxon>
        <taxon>Octocorallia</taxon>
        <taxon>Malacalcyonacea</taxon>
        <taxon>Plexauridae</taxon>
        <taxon>Paramuricea</taxon>
    </lineage>
</organism>
<evidence type="ECO:0000256" key="9">
    <source>
        <dbReference type="ARBA" id="ARBA00022801"/>
    </source>
</evidence>
<dbReference type="Pfam" id="PF07727">
    <property type="entry name" value="RVT_2"/>
    <property type="match status" value="1"/>
</dbReference>
<name>A0A6S7IKL3_PARCT</name>
<dbReference type="GO" id="GO:0004519">
    <property type="term" value="F:endonuclease activity"/>
    <property type="evidence" value="ECO:0007669"/>
    <property type="project" value="UniProtKB-KW"/>
</dbReference>
<keyword evidence="5" id="KW-0479">Metal-binding</keyword>
<evidence type="ECO:0000256" key="7">
    <source>
        <dbReference type="ARBA" id="ARBA00022750"/>
    </source>
</evidence>
<evidence type="ECO:0000256" key="6">
    <source>
        <dbReference type="ARBA" id="ARBA00022741"/>
    </source>
</evidence>
<keyword evidence="8" id="KW-0255">Endonuclease</keyword>
<evidence type="ECO:0000313" key="19">
    <source>
        <dbReference type="EMBL" id="CAB4018257.1"/>
    </source>
</evidence>
<keyword evidence="13" id="KW-0695">RNA-directed DNA polymerase</keyword>
<keyword evidence="9" id="KW-0378">Hydrolase</keyword>
<keyword evidence="14" id="KW-0548">Nucleotidyltransferase</keyword>
<evidence type="ECO:0000256" key="14">
    <source>
        <dbReference type="ARBA" id="ARBA00022932"/>
    </source>
</evidence>
<dbReference type="GO" id="GO:0003964">
    <property type="term" value="F:RNA-directed DNA polymerase activity"/>
    <property type="evidence" value="ECO:0007669"/>
    <property type="project" value="UniProtKB-KW"/>
</dbReference>
<keyword evidence="16" id="KW-0233">DNA recombination</keyword>
<keyword evidence="10" id="KW-0067">ATP-binding</keyword>
<dbReference type="EMBL" id="CACRXK020009924">
    <property type="protein sequence ID" value="CAB4018257.1"/>
    <property type="molecule type" value="Genomic_DNA"/>
</dbReference>
<evidence type="ECO:0000256" key="13">
    <source>
        <dbReference type="ARBA" id="ARBA00022918"/>
    </source>
</evidence>
<feature type="region of interest" description="Disordered" evidence="18">
    <location>
        <begin position="476"/>
        <end position="495"/>
    </location>
</feature>
<dbReference type="InterPro" id="IPR043502">
    <property type="entry name" value="DNA/RNA_pol_sf"/>
</dbReference>
<dbReference type="GO" id="GO:0006508">
    <property type="term" value="P:proteolysis"/>
    <property type="evidence" value="ECO:0007669"/>
    <property type="project" value="UniProtKB-KW"/>
</dbReference>
<dbReference type="Pfam" id="PF22936">
    <property type="entry name" value="Pol_BBD"/>
    <property type="match status" value="1"/>
</dbReference>
<evidence type="ECO:0000256" key="4">
    <source>
        <dbReference type="ARBA" id="ARBA00022722"/>
    </source>
</evidence>
<gene>
    <name evidence="19" type="ORF">PACLA_8A084847</name>
</gene>
<reference evidence="19" key="1">
    <citation type="submission" date="2020-04" db="EMBL/GenBank/DDBJ databases">
        <authorList>
            <person name="Alioto T."/>
            <person name="Alioto T."/>
            <person name="Gomez Garrido J."/>
        </authorList>
    </citation>
    <scope>NUCLEOTIDE SEQUENCE</scope>
    <source>
        <strain evidence="19">A484AB</strain>
    </source>
</reference>
<evidence type="ECO:0000256" key="11">
    <source>
        <dbReference type="ARBA" id="ARBA00022842"/>
    </source>
</evidence>
<dbReference type="SUPFAM" id="SSF53098">
    <property type="entry name" value="Ribonuclease H-like"/>
    <property type="match status" value="1"/>
</dbReference>
<evidence type="ECO:0000256" key="3">
    <source>
        <dbReference type="ARBA" id="ARBA00022670"/>
    </source>
</evidence>
<dbReference type="PANTHER" id="PTHR42648:SF11">
    <property type="entry name" value="TRANSPOSON TY4-P GAG-POL POLYPROTEIN"/>
    <property type="match status" value="1"/>
</dbReference>
<dbReference type="GO" id="GO:0005524">
    <property type="term" value="F:ATP binding"/>
    <property type="evidence" value="ECO:0007669"/>
    <property type="project" value="UniProtKB-KW"/>
</dbReference>
<evidence type="ECO:0000256" key="16">
    <source>
        <dbReference type="ARBA" id="ARBA00023172"/>
    </source>
</evidence>
<dbReference type="GO" id="GO:0003676">
    <property type="term" value="F:nucleic acid binding"/>
    <property type="evidence" value="ECO:0007669"/>
    <property type="project" value="InterPro"/>
</dbReference>
<dbReference type="GO" id="GO:0046872">
    <property type="term" value="F:metal ion binding"/>
    <property type="evidence" value="ECO:0007669"/>
    <property type="project" value="UniProtKB-KW"/>
</dbReference>
<keyword evidence="12" id="KW-0229">DNA integration</keyword>
<evidence type="ECO:0000256" key="17">
    <source>
        <dbReference type="ARBA" id="ARBA00023268"/>
    </source>
</evidence>
<evidence type="ECO:0000313" key="20">
    <source>
        <dbReference type="Proteomes" id="UP001152795"/>
    </source>
</evidence>
<keyword evidence="4" id="KW-0540">Nuclease</keyword>
<evidence type="ECO:0000256" key="2">
    <source>
        <dbReference type="ARBA" id="ARBA00022612"/>
    </source>
</evidence>
<dbReference type="InterPro" id="IPR039537">
    <property type="entry name" value="Retrotran_Ty1/copia-like"/>
</dbReference>
<dbReference type="InterPro" id="IPR013103">
    <property type="entry name" value="RVT_2"/>
</dbReference>
<keyword evidence="3" id="KW-0645">Protease</keyword>
<dbReference type="GO" id="GO:0006310">
    <property type="term" value="P:DNA recombination"/>
    <property type="evidence" value="ECO:0007669"/>
    <property type="project" value="UniProtKB-KW"/>
</dbReference>
<dbReference type="OrthoDB" id="8038656at2759"/>
<dbReference type="InterPro" id="IPR025724">
    <property type="entry name" value="GAG-pre-integrase_dom"/>
</dbReference>
<feature type="region of interest" description="Disordered" evidence="18">
    <location>
        <begin position="776"/>
        <end position="797"/>
    </location>
</feature>
<comment type="function">
    <text evidence="1">The aspartyl protease (PR) mediates the proteolytic cleavages of the Gag and Gag-Pol polyproteins after assembly of the VLP.</text>
</comment>
<dbReference type="PROSITE" id="PS50994">
    <property type="entry name" value="INTEGRASE"/>
    <property type="match status" value="1"/>
</dbReference>
<dbReference type="Pfam" id="PF25597">
    <property type="entry name" value="SH3_retrovirus"/>
    <property type="match status" value="1"/>
</dbReference>
<protein>
    <submittedName>
        <fullName evidence="19">Retrovirus-related Pol poly from transposon TNT 1-94</fullName>
    </submittedName>
</protein>
<keyword evidence="7" id="KW-0064">Aspartyl protease</keyword>
<comment type="caution">
    <text evidence="19">The sequence shown here is derived from an EMBL/GenBank/DDBJ whole genome shotgun (WGS) entry which is preliminary data.</text>
</comment>
<keyword evidence="17" id="KW-0511">Multifunctional enzyme</keyword>
<proteinExistence type="predicted"/>
<dbReference type="AlphaFoldDB" id="A0A6S7IKL3"/>
<keyword evidence="11" id="KW-0460">Magnesium</keyword>
<dbReference type="Pfam" id="PF13976">
    <property type="entry name" value="gag_pre-integrs"/>
    <property type="match status" value="1"/>
</dbReference>
<evidence type="ECO:0000256" key="18">
    <source>
        <dbReference type="SAM" id="MobiDB-lite"/>
    </source>
</evidence>
<feature type="compositionally biased region" description="Basic and acidic residues" evidence="18">
    <location>
        <begin position="484"/>
        <end position="494"/>
    </location>
</feature>
<dbReference type="InterPro" id="IPR012337">
    <property type="entry name" value="RNaseH-like_sf"/>
</dbReference>
<keyword evidence="14" id="KW-0239">DNA-directed DNA polymerase</keyword>
<dbReference type="GO" id="GO:0003887">
    <property type="term" value="F:DNA-directed DNA polymerase activity"/>
    <property type="evidence" value="ECO:0007669"/>
    <property type="project" value="UniProtKB-KW"/>
</dbReference>
<dbReference type="InterPro" id="IPR057670">
    <property type="entry name" value="SH3_retrovirus"/>
</dbReference>
<keyword evidence="6" id="KW-0547">Nucleotide-binding</keyword>
<dbReference type="Proteomes" id="UP001152795">
    <property type="component" value="Unassembled WGS sequence"/>
</dbReference>
<evidence type="ECO:0000256" key="15">
    <source>
        <dbReference type="ARBA" id="ARBA00023113"/>
    </source>
</evidence>